<dbReference type="Pfam" id="PF02687">
    <property type="entry name" value="FtsX"/>
    <property type="match status" value="1"/>
</dbReference>
<dbReference type="GO" id="GO:0005886">
    <property type="term" value="C:plasma membrane"/>
    <property type="evidence" value="ECO:0007669"/>
    <property type="project" value="UniProtKB-SubCell"/>
</dbReference>
<feature type="transmembrane region" description="Helical" evidence="6">
    <location>
        <begin position="233"/>
        <end position="260"/>
    </location>
</feature>
<feature type="transmembrane region" description="Helical" evidence="6">
    <location>
        <begin position="21"/>
        <end position="38"/>
    </location>
</feature>
<dbReference type="PANTHER" id="PTHR46795">
    <property type="entry name" value="ABC TRANSPORTER PERMEASE-RELATED-RELATED"/>
    <property type="match status" value="1"/>
</dbReference>
<dbReference type="PIRSF" id="PIRSF018968">
    <property type="entry name" value="ABC_permease_BceB"/>
    <property type="match status" value="1"/>
</dbReference>
<dbReference type="GO" id="GO:0055085">
    <property type="term" value="P:transmembrane transport"/>
    <property type="evidence" value="ECO:0007669"/>
    <property type="project" value="UniProtKB-UniRule"/>
</dbReference>
<accession>A0A9E3ZSY8</accession>
<dbReference type="EMBL" id="JAJJVO010000078">
    <property type="protein sequence ID" value="MCC9273642.1"/>
    <property type="molecule type" value="Genomic_DNA"/>
</dbReference>
<sequence>MNFFKLITNNVIRSSRIYGGYFLSSSFSVFVFFLFSILNFHPQLKSGLGGSNGNIATLAAMGMTVSQVLIVALSFIFLWYSFGIFSKARKRELSIYVMLGIQPKDLRKLLFGENMVIGIGAIISGITIGLVFMKAILIIVQNILSLTTGLDFYFPTVGIVLTIGVYIILFLLVSFFLTLKIETANLTQLGKSEEMPDKNPRANPVLVLLAFISLGIGYGSLVYFVKSIYNNNILVLLSCVMFTVIATFLFFHQVSVYYYLWRKKRADYWQGKQLLLTATSIYRGKENANLFALITCTAAVALVGVSVTASLGSTEANTRNNLPAALVINHSFDPTQISEAEHPILQLGQEIFEQLAKAGYEPTYEKIQPIPFEYTLKEENISNYTGVISISDYNRLAKQLGMETLVTKENELLLPAFDLEEATYFKEFGQSYPISIVDLEGDFTLTEVPIPFRLSVYNQILIAPDSLVGLIKGKMQTEDMPYREIYQFIHYQNWDDGSALNKQILTRLNQKVVDFETAMEEYHSIDDEETSIEKWNDIINTKYLEFNSLYHNLIQKRQSNGFILMIGLLIGGVFFLFASSILYFRLFGDLDKEGRLHRSLYQIGLTPKMRHQIVTRQLLTMYFLPMIVATCHSAVAFWGIVQLAEVNLWHYFFIIIAVYFLLQFLLFWISRWRYLTHLDLRAENPQAF</sequence>
<dbReference type="InterPro" id="IPR027022">
    <property type="entry name" value="ABC_permease_BceB-typ"/>
</dbReference>
<evidence type="ECO:0000256" key="3">
    <source>
        <dbReference type="ARBA" id="ARBA00022692"/>
    </source>
</evidence>
<feature type="transmembrane region" description="Helical" evidence="6">
    <location>
        <begin position="202"/>
        <end position="221"/>
    </location>
</feature>
<keyword evidence="2 6" id="KW-1003">Cell membrane</keyword>
<keyword evidence="6" id="KW-0813">Transport</keyword>
<feature type="transmembrane region" description="Helical" evidence="6">
    <location>
        <begin position="618"/>
        <end position="642"/>
    </location>
</feature>
<comment type="similarity">
    <text evidence="6">Belongs to the ABC-4 integral membrane protein family.</text>
</comment>
<evidence type="ECO:0000256" key="2">
    <source>
        <dbReference type="ARBA" id="ARBA00022475"/>
    </source>
</evidence>
<feature type="transmembrane region" description="Helical" evidence="6">
    <location>
        <begin position="58"/>
        <end position="82"/>
    </location>
</feature>
<gene>
    <name evidence="8" type="ORF">K8V42_05065</name>
</gene>
<dbReference type="PANTHER" id="PTHR46795:SF3">
    <property type="entry name" value="ABC TRANSPORTER PERMEASE"/>
    <property type="match status" value="1"/>
</dbReference>
<keyword evidence="4 6" id="KW-1133">Transmembrane helix</keyword>
<dbReference type="AlphaFoldDB" id="A0A9E3ZSY8"/>
<dbReference type="InterPro" id="IPR052536">
    <property type="entry name" value="ABC-4_Integral_Memb_Prot"/>
</dbReference>
<name>A0A9E3ZSY8_9ENTE</name>
<keyword evidence="3 6" id="KW-0812">Transmembrane</keyword>
<evidence type="ECO:0000259" key="7">
    <source>
        <dbReference type="Pfam" id="PF02687"/>
    </source>
</evidence>
<reference evidence="8" key="1">
    <citation type="journal article" date="2021" name="PeerJ">
        <title>Extensive microbial diversity within the chicken gut microbiome revealed by metagenomics and culture.</title>
        <authorList>
            <person name="Gilroy R."/>
            <person name="Ravi A."/>
            <person name="Getino M."/>
            <person name="Pursley I."/>
            <person name="Horton D.L."/>
            <person name="Alikhan N.F."/>
            <person name="Baker D."/>
            <person name="Gharbi K."/>
            <person name="Hall N."/>
            <person name="Watson M."/>
            <person name="Adriaenssens E.M."/>
            <person name="Foster-Nyarko E."/>
            <person name="Jarju S."/>
            <person name="Secka A."/>
            <person name="Antonio M."/>
            <person name="Oren A."/>
            <person name="Chaudhuri R.R."/>
            <person name="La Ragione R."/>
            <person name="Hildebrand F."/>
            <person name="Pallen M.J."/>
        </authorList>
    </citation>
    <scope>NUCLEOTIDE SEQUENCE</scope>
    <source>
        <strain evidence="8">150</strain>
    </source>
</reference>
<evidence type="ECO:0000256" key="5">
    <source>
        <dbReference type="ARBA" id="ARBA00023136"/>
    </source>
</evidence>
<feature type="domain" description="ABC3 transporter permease C-terminal" evidence="7">
    <location>
        <begin position="68"/>
        <end position="182"/>
    </location>
</feature>
<comment type="subcellular location">
    <subcellularLocation>
        <location evidence="1 6">Cell membrane</location>
        <topology evidence="1 6">Multi-pass membrane protein</topology>
    </subcellularLocation>
</comment>
<protein>
    <submittedName>
        <fullName evidence="8">FtsX-like permease family protein</fullName>
    </submittedName>
</protein>
<evidence type="ECO:0000256" key="1">
    <source>
        <dbReference type="ARBA" id="ARBA00004651"/>
    </source>
</evidence>
<dbReference type="InterPro" id="IPR003838">
    <property type="entry name" value="ABC3_permease_C"/>
</dbReference>
<feature type="transmembrane region" description="Helical" evidence="6">
    <location>
        <begin position="648"/>
        <end position="669"/>
    </location>
</feature>
<evidence type="ECO:0000313" key="8">
    <source>
        <dbReference type="EMBL" id="MCC9273642.1"/>
    </source>
</evidence>
<feature type="transmembrane region" description="Helical" evidence="6">
    <location>
        <begin position="290"/>
        <end position="311"/>
    </location>
</feature>
<feature type="transmembrane region" description="Helical" evidence="6">
    <location>
        <begin position="152"/>
        <end position="181"/>
    </location>
</feature>
<feature type="transmembrane region" description="Helical" evidence="6">
    <location>
        <begin position="562"/>
        <end position="586"/>
    </location>
</feature>
<evidence type="ECO:0000256" key="6">
    <source>
        <dbReference type="PIRNR" id="PIRNR018968"/>
    </source>
</evidence>
<evidence type="ECO:0000256" key="4">
    <source>
        <dbReference type="ARBA" id="ARBA00022989"/>
    </source>
</evidence>
<dbReference type="Proteomes" id="UP000813384">
    <property type="component" value="Unassembled WGS sequence"/>
</dbReference>
<reference evidence="8" key="2">
    <citation type="submission" date="2021-11" db="EMBL/GenBank/DDBJ databases">
        <authorList>
            <person name="Gilroy R."/>
        </authorList>
    </citation>
    <scope>NUCLEOTIDE SEQUENCE</scope>
    <source>
        <strain evidence="8">150</strain>
    </source>
</reference>
<comment type="caution">
    <text evidence="8">The sequence shown here is derived from an EMBL/GenBank/DDBJ whole genome shotgun (WGS) entry which is preliminary data.</text>
</comment>
<keyword evidence="5 6" id="KW-0472">Membrane</keyword>
<feature type="transmembrane region" description="Helical" evidence="6">
    <location>
        <begin position="116"/>
        <end position="140"/>
    </location>
</feature>
<organism evidence="8 9">
    <name type="scientific">Enterococcus aquimarinus</name>
    <dbReference type="NCBI Taxonomy" id="328396"/>
    <lineage>
        <taxon>Bacteria</taxon>
        <taxon>Bacillati</taxon>
        <taxon>Bacillota</taxon>
        <taxon>Bacilli</taxon>
        <taxon>Lactobacillales</taxon>
        <taxon>Enterococcaceae</taxon>
        <taxon>Enterococcus</taxon>
    </lineage>
</organism>
<evidence type="ECO:0000313" key="9">
    <source>
        <dbReference type="Proteomes" id="UP000813384"/>
    </source>
</evidence>
<proteinExistence type="inferred from homology"/>